<keyword evidence="2" id="KW-1185">Reference proteome</keyword>
<dbReference type="EMBL" id="JANPWB010000010">
    <property type="protein sequence ID" value="KAJ1135307.1"/>
    <property type="molecule type" value="Genomic_DNA"/>
</dbReference>
<proteinExistence type="predicted"/>
<protein>
    <submittedName>
        <fullName evidence="1">Uncharacterized protein</fullName>
    </submittedName>
</protein>
<reference evidence="1" key="1">
    <citation type="journal article" date="2022" name="bioRxiv">
        <title>Sequencing and chromosome-scale assembly of the giantPleurodeles waltlgenome.</title>
        <authorList>
            <person name="Brown T."/>
            <person name="Elewa A."/>
            <person name="Iarovenko S."/>
            <person name="Subramanian E."/>
            <person name="Araus A.J."/>
            <person name="Petzold A."/>
            <person name="Susuki M."/>
            <person name="Suzuki K.-i.T."/>
            <person name="Hayashi T."/>
            <person name="Toyoda A."/>
            <person name="Oliveira C."/>
            <person name="Osipova E."/>
            <person name="Leigh N.D."/>
            <person name="Simon A."/>
            <person name="Yun M.H."/>
        </authorList>
    </citation>
    <scope>NUCLEOTIDE SEQUENCE</scope>
    <source>
        <strain evidence="1">20211129_DDA</strain>
        <tissue evidence="1">Liver</tissue>
    </source>
</reference>
<evidence type="ECO:0000313" key="2">
    <source>
        <dbReference type="Proteomes" id="UP001066276"/>
    </source>
</evidence>
<dbReference type="AlphaFoldDB" id="A0AAV7Q6Z9"/>
<dbReference type="Proteomes" id="UP001066276">
    <property type="component" value="Chromosome 6"/>
</dbReference>
<comment type="caution">
    <text evidence="1">The sequence shown here is derived from an EMBL/GenBank/DDBJ whole genome shotgun (WGS) entry which is preliminary data.</text>
</comment>
<gene>
    <name evidence="1" type="ORF">NDU88_001747</name>
</gene>
<organism evidence="1 2">
    <name type="scientific">Pleurodeles waltl</name>
    <name type="common">Iberian ribbed newt</name>
    <dbReference type="NCBI Taxonomy" id="8319"/>
    <lineage>
        <taxon>Eukaryota</taxon>
        <taxon>Metazoa</taxon>
        <taxon>Chordata</taxon>
        <taxon>Craniata</taxon>
        <taxon>Vertebrata</taxon>
        <taxon>Euteleostomi</taxon>
        <taxon>Amphibia</taxon>
        <taxon>Batrachia</taxon>
        <taxon>Caudata</taxon>
        <taxon>Salamandroidea</taxon>
        <taxon>Salamandridae</taxon>
        <taxon>Pleurodelinae</taxon>
        <taxon>Pleurodeles</taxon>
    </lineage>
</organism>
<name>A0AAV7Q6Z9_PLEWA</name>
<sequence length="77" mass="7591">MGPPGPCPALKRGWGGIGRGAGLGRGGLLLLGCPLSITAYFRGGGLLAGIRQGRAVDGRDAAATSLAEDASHRPPAV</sequence>
<evidence type="ECO:0000313" key="1">
    <source>
        <dbReference type="EMBL" id="KAJ1135307.1"/>
    </source>
</evidence>
<accession>A0AAV7Q6Z9</accession>